<dbReference type="InterPro" id="IPR050090">
    <property type="entry name" value="Tyrosine_recombinase_XerCD"/>
</dbReference>
<comment type="caution">
    <text evidence="8">The sequence shown here is derived from an EMBL/GenBank/DDBJ whole genome shotgun (WGS) entry which is preliminary data.</text>
</comment>
<evidence type="ECO:0000256" key="4">
    <source>
        <dbReference type="ARBA" id="ARBA00023172"/>
    </source>
</evidence>
<dbReference type="InterPro" id="IPR011010">
    <property type="entry name" value="DNA_brk_join_enz"/>
</dbReference>
<proteinExistence type="inferred from homology"/>
<reference evidence="8 9" key="1">
    <citation type="submission" date="2021-02" db="EMBL/GenBank/DDBJ databases">
        <authorList>
            <person name="Han P."/>
        </authorList>
    </citation>
    <scope>NUCLEOTIDE SEQUENCE [LARGE SCALE GENOMIC DNA]</scope>
    <source>
        <strain evidence="8">Candidatus Nitrospira sp. ZN2</strain>
    </source>
</reference>
<evidence type="ECO:0000313" key="9">
    <source>
        <dbReference type="Proteomes" id="UP000675880"/>
    </source>
</evidence>
<evidence type="ECO:0000256" key="5">
    <source>
        <dbReference type="PROSITE-ProRule" id="PRU01248"/>
    </source>
</evidence>
<dbReference type="SUPFAM" id="SSF56349">
    <property type="entry name" value="DNA breaking-rejoining enzymes"/>
    <property type="match status" value="1"/>
</dbReference>
<dbReference type="EMBL" id="CAJNBJ010000001">
    <property type="protein sequence ID" value="CAE6704674.1"/>
    <property type="molecule type" value="Genomic_DNA"/>
</dbReference>
<dbReference type="CDD" id="cd00796">
    <property type="entry name" value="INT_Rci_Hp1_C"/>
    <property type="match status" value="1"/>
</dbReference>
<evidence type="ECO:0000259" key="7">
    <source>
        <dbReference type="PROSITE" id="PS51900"/>
    </source>
</evidence>
<dbReference type="Pfam" id="PF24624">
    <property type="entry name" value="Int_N"/>
    <property type="match status" value="1"/>
</dbReference>
<keyword evidence="4" id="KW-0233">DNA recombination</keyword>
<dbReference type="PANTHER" id="PTHR30349:SF64">
    <property type="entry name" value="PROPHAGE INTEGRASE INTD-RELATED"/>
    <property type="match status" value="1"/>
</dbReference>
<organism evidence="8 9">
    <name type="scientific">Nitrospira defluvii</name>
    <dbReference type="NCBI Taxonomy" id="330214"/>
    <lineage>
        <taxon>Bacteria</taxon>
        <taxon>Pseudomonadati</taxon>
        <taxon>Nitrospirota</taxon>
        <taxon>Nitrospiria</taxon>
        <taxon>Nitrospirales</taxon>
        <taxon>Nitrospiraceae</taxon>
        <taxon>Nitrospira</taxon>
    </lineage>
</organism>
<dbReference type="PROSITE" id="PS51898">
    <property type="entry name" value="TYR_RECOMBINASE"/>
    <property type="match status" value="1"/>
</dbReference>
<dbReference type="InterPro" id="IPR057084">
    <property type="entry name" value="Int_N"/>
</dbReference>
<keyword evidence="9" id="KW-1185">Reference proteome</keyword>
<dbReference type="Gene3D" id="1.10.150.130">
    <property type="match status" value="1"/>
</dbReference>
<evidence type="ECO:0000256" key="2">
    <source>
        <dbReference type="ARBA" id="ARBA00022908"/>
    </source>
</evidence>
<protein>
    <submittedName>
        <fullName evidence="8">Site-specific integrase</fullName>
    </submittedName>
</protein>
<evidence type="ECO:0000313" key="8">
    <source>
        <dbReference type="EMBL" id="CAE6704674.1"/>
    </source>
</evidence>
<dbReference type="Pfam" id="PF00589">
    <property type="entry name" value="Phage_integrase"/>
    <property type="match status" value="1"/>
</dbReference>
<evidence type="ECO:0000256" key="1">
    <source>
        <dbReference type="ARBA" id="ARBA00008857"/>
    </source>
</evidence>
<evidence type="ECO:0000259" key="6">
    <source>
        <dbReference type="PROSITE" id="PS51898"/>
    </source>
</evidence>
<gene>
    <name evidence="8" type="ORF">NSPZN2_10910</name>
</gene>
<dbReference type="PANTHER" id="PTHR30349">
    <property type="entry name" value="PHAGE INTEGRASE-RELATED"/>
    <property type="match status" value="1"/>
</dbReference>
<dbReference type="InterPro" id="IPR013762">
    <property type="entry name" value="Integrase-like_cat_sf"/>
</dbReference>
<keyword evidence="2" id="KW-0229">DNA integration</keyword>
<dbReference type="PROSITE" id="PS51900">
    <property type="entry name" value="CB"/>
    <property type="match status" value="1"/>
</dbReference>
<feature type="domain" description="Core-binding (CB)" evidence="7">
    <location>
        <begin position="59"/>
        <end position="141"/>
    </location>
</feature>
<dbReference type="Gene3D" id="1.10.443.10">
    <property type="entry name" value="Intergrase catalytic core"/>
    <property type="match status" value="1"/>
</dbReference>
<dbReference type="Proteomes" id="UP000675880">
    <property type="component" value="Unassembled WGS sequence"/>
</dbReference>
<evidence type="ECO:0000256" key="3">
    <source>
        <dbReference type="ARBA" id="ARBA00023125"/>
    </source>
</evidence>
<feature type="domain" description="Tyr recombinase" evidence="6">
    <location>
        <begin position="163"/>
        <end position="334"/>
    </location>
</feature>
<accession>A0ABM8QM33</accession>
<dbReference type="InterPro" id="IPR002104">
    <property type="entry name" value="Integrase_catalytic"/>
</dbReference>
<name>A0ABM8QM33_9BACT</name>
<keyword evidence="3 5" id="KW-0238">DNA-binding</keyword>
<sequence length="366" mass="42032">MMALFRRNRVWWMGFSYCGKQVRRSTEVTDKKVAEKIYHKVRTQIAEGKWYEPARGADKTVKELLERYLRDHSAVNKSPSSQRSDRSVALHLIRSFGDLTLRELRPSLIAAHKAKRRAEGAAAKTINIELGILSHAFQLAVKEWEWVTENPVIRVSREKVRNMIERWLTAEEEQRLLAASPQWLQEIIVFAANTGLRQGEILDLQWSRVDLFRKTITLLEQKNGAKDTLPVNAKTFEVLKARARVRSLKTDYVFFNGAGNRMDARDLLRVFYPVMRKAEVKNFRFHDLRHTFATRLVQAGVDIYTVQKLGRWKTISMVMRYAHHHPESLRAGVEILDRVPAGVSTNLAQSVSHTSAKVGTETALSG</sequence>
<dbReference type="InterPro" id="IPR044068">
    <property type="entry name" value="CB"/>
</dbReference>
<dbReference type="InterPro" id="IPR010998">
    <property type="entry name" value="Integrase_recombinase_N"/>
</dbReference>
<dbReference type="RefSeq" id="WP_246507413.1">
    <property type="nucleotide sequence ID" value="NZ_CAJNBJ010000001.1"/>
</dbReference>
<comment type="similarity">
    <text evidence="1">Belongs to the 'phage' integrase family.</text>
</comment>